<dbReference type="Proteomes" id="UP000385207">
    <property type="component" value="Unassembled WGS sequence"/>
</dbReference>
<proteinExistence type="predicted"/>
<dbReference type="RefSeq" id="WP_150782913.1">
    <property type="nucleotide sequence ID" value="NZ_CABVII010000001.1"/>
</dbReference>
<dbReference type="AlphaFoldDB" id="A0A5E7G623"/>
<name>A0A5E7G623_PSEFL</name>
<organism evidence="1 2">
    <name type="scientific">Pseudomonas fluorescens</name>
    <dbReference type="NCBI Taxonomy" id="294"/>
    <lineage>
        <taxon>Bacteria</taxon>
        <taxon>Pseudomonadati</taxon>
        <taxon>Pseudomonadota</taxon>
        <taxon>Gammaproteobacteria</taxon>
        <taxon>Pseudomonadales</taxon>
        <taxon>Pseudomonadaceae</taxon>
        <taxon>Pseudomonas</taxon>
    </lineage>
</organism>
<sequence length="87" mass="10098">MSFFMITYGSTQVEELYIGRTGEEVVARARELIDQWPEYLAMSDEEILELAKAGELEFDLVEIHAPWPGDSIDHHELINIYELQQAR</sequence>
<evidence type="ECO:0000313" key="2">
    <source>
        <dbReference type="Proteomes" id="UP000385207"/>
    </source>
</evidence>
<evidence type="ECO:0000313" key="1">
    <source>
        <dbReference type="EMBL" id="VVO45957.1"/>
    </source>
</evidence>
<dbReference type="EMBL" id="CABVII010000001">
    <property type="protein sequence ID" value="VVO45957.1"/>
    <property type="molecule type" value="Genomic_DNA"/>
</dbReference>
<protein>
    <submittedName>
        <fullName evidence="1">Uncharacterized protein</fullName>
    </submittedName>
</protein>
<reference evidence="1 2" key="1">
    <citation type="submission" date="2019-09" db="EMBL/GenBank/DDBJ databases">
        <authorList>
            <person name="Chandra G."/>
            <person name="Truman W A."/>
        </authorList>
    </citation>
    <scope>NUCLEOTIDE SEQUENCE [LARGE SCALE GENOMIC DNA]</scope>
    <source>
        <strain evidence="1">PS862</strain>
    </source>
</reference>
<dbReference type="OrthoDB" id="6903883at2"/>
<gene>
    <name evidence="1" type="ORF">PS862_00044</name>
</gene>
<accession>A0A5E7G623</accession>